<keyword evidence="2" id="KW-1185">Reference proteome</keyword>
<accession>A0A8H4R4E7</accession>
<dbReference type="SUPFAM" id="SSF52047">
    <property type="entry name" value="RNI-like"/>
    <property type="match status" value="1"/>
</dbReference>
<dbReference type="PANTHER" id="PTHR24112">
    <property type="entry name" value="LEUCINE-RICH REPEAT, ISOFORM F-RELATED"/>
    <property type="match status" value="1"/>
</dbReference>
<proteinExistence type="predicted"/>
<name>A0A8H4R4E7_9AGAR</name>
<dbReference type="Gene3D" id="3.80.10.10">
    <property type="entry name" value="Ribonuclease Inhibitor"/>
    <property type="match status" value="1"/>
</dbReference>
<dbReference type="EMBL" id="JAACJL010000002">
    <property type="protein sequence ID" value="KAF4622218.1"/>
    <property type="molecule type" value="Genomic_DNA"/>
</dbReference>
<organism evidence="1 2">
    <name type="scientific">Agrocybe pediades</name>
    <dbReference type="NCBI Taxonomy" id="84607"/>
    <lineage>
        <taxon>Eukaryota</taxon>
        <taxon>Fungi</taxon>
        <taxon>Dikarya</taxon>
        <taxon>Basidiomycota</taxon>
        <taxon>Agaricomycotina</taxon>
        <taxon>Agaricomycetes</taxon>
        <taxon>Agaricomycetidae</taxon>
        <taxon>Agaricales</taxon>
        <taxon>Agaricineae</taxon>
        <taxon>Strophariaceae</taxon>
        <taxon>Agrocybe</taxon>
    </lineage>
</organism>
<evidence type="ECO:0008006" key="3">
    <source>
        <dbReference type="Google" id="ProtNLM"/>
    </source>
</evidence>
<reference evidence="1 2" key="1">
    <citation type="submission" date="2019-12" db="EMBL/GenBank/DDBJ databases">
        <authorList>
            <person name="Floudas D."/>
            <person name="Bentzer J."/>
            <person name="Ahren D."/>
            <person name="Johansson T."/>
            <person name="Persson P."/>
            <person name="Tunlid A."/>
        </authorList>
    </citation>
    <scope>NUCLEOTIDE SEQUENCE [LARGE SCALE GENOMIC DNA]</scope>
    <source>
        <strain evidence="1 2">CBS 102.39</strain>
    </source>
</reference>
<evidence type="ECO:0000313" key="2">
    <source>
        <dbReference type="Proteomes" id="UP000521872"/>
    </source>
</evidence>
<sequence>MSEPRTCMKSSITPLPSLIDLIVGRKVEYISNPLLKLQEDPSLHICSLSHIDLDNEGCRRLFTWLRTGVDLEREQTVISSDNKSEVTTPVKSGFPRRLSHLELNDVQMSDTGFQHLIEWLQALQASNQNLNPQEAELKTIILRANSIEGTSASATAFIDALPSTVSTLVLSNNPLSSAFRQSFFSMLHNLPHLNRLLVSMTGMDIEDAEILASYIGSKNPRCTLIELKASGNSLQYEGLTKVTNAMKVCWSIEKVDLFGNCVTSALSPDFEAFEADTPILNDIVSALSLSHDQVSRLGHGSGTGVPLLDRRLIVLLARNIHLKKEVQREAFNLLKYSRLMLRKSIINPTSATADAPQTQLCNDCDCMSIPGPFLSSAILGSSQTQTAQFSTLPIEIQLDILSHLAPHLSTQQRIRIFEYAVDRNTLPRLQLCLPTFKDDPLNPKNCIVDPGSLQFLNFQNATGINPSGKKVGTLQRRHPHGVNLRSGSSCASGQCMASHSVLCQRQVERERWLQLVGCESYDPGE</sequence>
<evidence type="ECO:0000313" key="1">
    <source>
        <dbReference type="EMBL" id="KAF4622218.1"/>
    </source>
</evidence>
<protein>
    <recommendedName>
        <fullName evidence="3">RNI-like protein</fullName>
    </recommendedName>
</protein>
<dbReference type="InterPro" id="IPR032675">
    <property type="entry name" value="LRR_dom_sf"/>
</dbReference>
<dbReference type="Proteomes" id="UP000521872">
    <property type="component" value="Unassembled WGS sequence"/>
</dbReference>
<dbReference type="AlphaFoldDB" id="A0A8H4R4E7"/>
<gene>
    <name evidence="1" type="ORF">D9613_009194</name>
</gene>
<dbReference type="InterPro" id="IPR051279">
    <property type="entry name" value="PP1-Reg/Actin-Interact_Protein"/>
</dbReference>
<comment type="caution">
    <text evidence="1">The sequence shown here is derived from an EMBL/GenBank/DDBJ whole genome shotgun (WGS) entry which is preliminary data.</text>
</comment>